<dbReference type="InterPro" id="IPR020846">
    <property type="entry name" value="MFS_dom"/>
</dbReference>
<feature type="transmembrane region" description="Helical" evidence="7">
    <location>
        <begin position="304"/>
        <end position="326"/>
    </location>
</feature>
<organism evidence="9 10">
    <name type="scientific">Actinomadura rugatobispora</name>
    <dbReference type="NCBI Taxonomy" id="1994"/>
    <lineage>
        <taxon>Bacteria</taxon>
        <taxon>Bacillati</taxon>
        <taxon>Actinomycetota</taxon>
        <taxon>Actinomycetes</taxon>
        <taxon>Streptosporangiales</taxon>
        <taxon>Thermomonosporaceae</taxon>
        <taxon>Actinomadura</taxon>
    </lineage>
</organism>
<proteinExistence type="predicted"/>
<evidence type="ECO:0000256" key="4">
    <source>
        <dbReference type="ARBA" id="ARBA00022692"/>
    </source>
</evidence>
<reference evidence="10" key="1">
    <citation type="journal article" date="2019" name="Int. J. Syst. Evol. Microbiol.">
        <title>The Global Catalogue of Microorganisms (GCM) 10K type strain sequencing project: providing services to taxonomists for standard genome sequencing and annotation.</title>
        <authorList>
            <consortium name="The Broad Institute Genomics Platform"/>
            <consortium name="The Broad Institute Genome Sequencing Center for Infectious Disease"/>
            <person name="Wu L."/>
            <person name="Ma J."/>
        </authorList>
    </citation>
    <scope>NUCLEOTIDE SEQUENCE [LARGE SCALE GENOMIC DNA]</scope>
    <source>
        <strain evidence="10">KCTC 42087</strain>
    </source>
</reference>
<dbReference type="Pfam" id="PF07690">
    <property type="entry name" value="MFS_1"/>
    <property type="match status" value="1"/>
</dbReference>
<accession>A0ABW1AH53</accession>
<dbReference type="PROSITE" id="PS50850">
    <property type="entry name" value="MFS"/>
    <property type="match status" value="1"/>
</dbReference>
<feature type="transmembrane region" description="Helical" evidence="7">
    <location>
        <begin position="268"/>
        <end position="292"/>
    </location>
</feature>
<feature type="transmembrane region" description="Helical" evidence="7">
    <location>
        <begin position="405"/>
        <end position="423"/>
    </location>
</feature>
<evidence type="ECO:0000256" key="3">
    <source>
        <dbReference type="ARBA" id="ARBA00022475"/>
    </source>
</evidence>
<evidence type="ECO:0000313" key="9">
    <source>
        <dbReference type="EMBL" id="MFC5753879.1"/>
    </source>
</evidence>
<comment type="caution">
    <text evidence="9">The sequence shown here is derived from an EMBL/GenBank/DDBJ whole genome shotgun (WGS) entry which is preliminary data.</text>
</comment>
<feature type="transmembrane region" description="Helical" evidence="7">
    <location>
        <begin position="106"/>
        <end position="127"/>
    </location>
</feature>
<keyword evidence="3" id="KW-1003">Cell membrane</keyword>
<feature type="transmembrane region" description="Helical" evidence="7">
    <location>
        <begin position="12"/>
        <end position="40"/>
    </location>
</feature>
<feature type="transmembrane region" description="Helical" evidence="7">
    <location>
        <begin position="139"/>
        <end position="160"/>
    </location>
</feature>
<protein>
    <submittedName>
        <fullName evidence="9">MFS transporter</fullName>
    </submittedName>
</protein>
<evidence type="ECO:0000259" key="8">
    <source>
        <dbReference type="PROSITE" id="PS50850"/>
    </source>
</evidence>
<evidence type="ECO:0000256" key="1">
    <source>
        <dbReference type="ARBA" id="ARBA00004651"/>
    </source>
</evidence>
<dbReference type="Gene3D" id="1.20.1250.20">
    <property type="entry name" value="MFS general substrate transporter like domains"/>
    <property type="match status" value="1"/>
</dbReference>
<sequence length="526" mass="54469">MVNTEARAGRREWIGLAVLVLPTLLVSMDMTALFFALPALSADLQPSSSQQLWIMDIYAFLLAGSMITMGALGDRIGRRKVLLIGACLFGVTSVLAAYASTAELLIAARALLGVAGATLAPSTLSLIRNMFHDAQQRRTAIAIWTAGFSGGAGLGPMLGGLLLEKFWWGSVFLVNVPVMILLLVLGPLLLPEYRAPKAGRFDLFSAFLSLAAVLPVIYGVKMAAEDGADPLPIGSIAVGLVVGYLFLRRQRRLADPLIDVGLFANRGFSTSIGANVLSIFAMVGFGFFGTQFMQLVLGMRPLEAALWTLVIAPSIGLSVIVASTLVRWIRPAYVVAGAIALMGAGFVILAQVQVDSSMLVLGLGFIILTGGAGAVGALAVDMIVAAAPPERAGAASALSETGSEFGGALGVAILGSIGAAVYHDRMDDAVPQSLPPEAAEAARDTLGGASEVSRHLPEQIGMPLVETAQEAFAAGMRVSAVTGAAIMAVTAVIAAITLRHLNPAGAAEDAVEDASPARTPELVDEP</sequence>
<feature type="transmembrane region" description="Helical" evidence="7">
    <location>
        <begin position="478"/>
        <end position="498"/>
    </location>
</feature>
<keyword evidence="10" id="KW-1185">Reference proteome</keyword>
<comment type="subcellular location">
    <subcellularLocation>
        <location evidence="1">Cell membrane</location>
        <topology evidence="1">Multi-pass membrane protein</topology>
    </subcellularLocation>
</comment>
<dbReference type="SUPFAM" id="SSF103473">
    <property type="entry name" value="MFS general substrate transporter"/>
    <property type="match status" value="1"/>
</dbReference>
<keyword evidence="6 7" id="KW-0472">Membrane</keyword>
<feature type="transmembrane region" description="Helical" evidence="7">
    <location>
        <begin position="201"/>
        <end position="218"/>
    </location>
</feature>
<dbReference type="PANTHER" id="PTHR42718:SF47">
    <property type="entry name" value="METHYL VIOLOGEN RESISTANCE PROTEIN SMVA"/>
    <property type="match status" value="1"/>
</dbReference>
<feature type="transmembrane region" description="Helical" evidence="7">
    <location>
        <begin position="230"/>
        <end position="247"/>
    </location>
</feature>
<evidence type="ECO:0000256" key="6">
    <source>
        <dbReference type="ARBA" id="ARBA00023136"/>
    </source>
</evidence>
<keyword evidence="4 7" id="KW-0812">Transmembrane</keyword>
<feature type="domain" description="Major facilitator superfamily (MFS) profile" evidence="8">
    <location>
        <begin position="15"/>
        <end position="502"/>
    </location>
</feature>
<name>A0ABW1AH53_9ACTN</name>
<feature type="transmembrane region" description="Helical" evidence="7">
    <location>
        <begin position="333"/>
        <end position="352"/>
    </location>
</feature>
<keyword evidence="2" id="KW-0813">Transport</keyword>
<gene>
    <name evidence="9" type="ORF">ACFPZN_50390</name>
</gene>
<dbReference type="Proteomes" id="UP001596074">
    <property type="component" value="Unassembled WGS sequence"/>
</dbReference>
<evidence type="ECO:0000256" key="5">
    <source>
        <dbReference type="ARBA" id="ARBA00022989"/>
    </source>
</evidence>
<dbReference type="InterPro" id="IPR036259">
    <property type="entry name" value="MFS_trans_sf"/>
</dbReference>
<dbReference type="RefSeq" id="WP_378291374.1">
    <property type="nucleotide sequence ID" value="NZ_JBHSON010000127.1"/>
</dbReference>
<keyword evidence="5 7" id="KW-1133">Transmembrane helix</keyword>
<feature type="transmembrane region" description="Helical" evidence="7">
    <location>
        <begin position="52"/>
        <end position="72"/>
    </location>
</feature>
<evidence type="ECO:0000256" key="2">
    <source>
        <dbReference type="ARBA" id="ARBA00022448"/>
    </source>
</evidence>
<dbReference type="PANTHER" id="PTHR42718">
    <property type="entry name" value="MAJOR FACILITATOR SUPERFAMILY MULTIDRUG TRANSPORTER MFSC"/>
    <property type="match status" value="1"/>
</dbReference>
<feature type="transmembrane region" description="Helical" evidence="7">
    <location>
        <begin position="166"/>
        <end position="189"/>
    </location>
</feature>
<evidence type="ECO:0000313" key="10">
    <source>
        <dbReference type="Proteomes" id="UP001596074"/>
    </source>
</evidence>
<dbReference type="Gene3D" id="1.20.1720.10">
    <property type="entry name" value="Multidrug resistance protein D"/>
    <property type="match status" value="1"/>
</dbReference>
<feature type="transmembrane region" description="Helical" evidence="7">
    <location>
        <begin position="358"/>
        <end position="384"/>
    </location>
</feature>
<feature type="transmembrane region" description="Helical" evidence="7">
    <location>
        <begin position="81"/>
        <end position="100"/>
    </location>
</feature>
<dbReference type="CDD" id="cd17321">
    <property type="entry name" value="MFS_MMR_MDR_like"/>
    <property type="match status" value="1"/>
</dbReference>
<dbReference type="EMBL" id="JBHSON010000127">
    <property type="protein sequence ID" value="MFC5753879.1"/>
    <property type="molecule type" value="Genomic_DNA"/>
</dbReference>
<dbReference type="InterPro" id="IPR011701">
    <property type="entry name" value="MFS"/>
</dbReference>
<evidence type="ECO:0000256" key="7">
    <source>
        <dbReference type="SAM" id="Phobius"/>
    </source>
</evidence>